<evidence type="ECO:0000256" key="7">
    <source>
        <dbReference type="ARBA" id="ARBA00023186"/>
    </source>
</evidence>
<evidence type="ECO:0000256" key="10">
    <source>
        <dbReference type="SAM" id="MobiDB-lite"/>
    </source>
</evidence>
<evidence type="ECO:0000256" key="9">
    <source>
        <dbReference type="RuleBase" id="RU362126"/>
    </source>
</evidence>
<accession>A0A9P6QQC1</accession>
<dbReference type="Gene3D" id="2.60.120.200">
    <property type="match status" value="1"/>
</dbReference>
<keyword evidence="4 9" id="KW-0256">Endoplasmic reticulum</keyword>
<dbReference type="SUPFAM" id="SSF63887">
    <property type="entry name" value="P-domain of calnexin/calreticulin"/>
    <property type="match status" value="1"/>
</dbReference>
<dbReference type="PROSITE" id="PS00805">
    <property type="entry name" value="CALRETICULIN_REPEAT"/>
    <property type="match status" value="1"/>
</dbReference>
<feature type="transmembrane region" description="Helical" evidence="9">
    <location>
        <begin position="498"/>
        <end position="523"/>
    </location>
</feature>
<keyword evidence="5 9" id="KW-1133">Transmembrane helix</keyword>
<evidence type="ECO:0000313" key="12">
    <source>
        <dbReference type="Proteomes" id="UP000823405"/>
    </source>
</evidence>
<dbReference type="GO" id="GO:0036503">
    <property type="term" value="P:ERAD pathway"/>
    <property type="evidence" value="ECO:0007669"/>
    <property type="project" value="TreeGrafter"/>
</dbReference>
<keyword evidence="6 9" id="KW-0472">Membrane</keyword>
<keyword evidence="7 9" id="KW-0143">Chaperone</keyword>
<feature type="signal peptide" evidence="9">
    <location>
        <begin position="1"/>
        <end position="24"/>
    </location>
</feature>
<evidence type="ECO:0000256" key="5">
    <source>
        <dbReference type="ARBA" id="ARBA00022989"/>
    </source>
</evidence>
<keyword evidence="12" id="KW-1185">Reference proteome</keyword>
<dbReference type="FunFam" id="2.60.120.200:FF:000011">
    <property type="entry name" value="Probable calnexin"/>
    <property type="match status" value="1"/>
</dbReference>
<dbReference type="Pfam" id="PF00262">
    <property type="entry name" value="Calreticulin"/>
    <property type="match status" value="1"/>
</dbReference>
<dbReference type="PROSITE" id="PS00804">
    <property type="entry name" value="CALRETICULIN_2"/>
    <property type="match status" value="1"/>
</dbReference>
<dbReference type="Proteomes" id="UP000823405">
    <property type="component" value="Unassembled WGS sequence"/>
</dbReference>
<dbReference type="InterPro" id="IPR013320">
    <property type="entry name" value="ConA-like_dom_sf"/>
</dbReference>
<dbReference type="PRINTS" id="PR00626">
    <property type="entry name" value="CALRETICULIN"/>
</dbReference>
<dbReference type="PANTHER" id="PTHR11073:SF1">
    <property type="entry name" value="CALNEXIN 14D-RELATED"/>
    <property type="match status" value="1"/>
</dbReference>
<dbReference type="AlphaFoldDB" id="A0A9P6QQC1"/>
<keyword evidence="8" id="KW-1015">Disulfide bond</keyword>
<dbReference type="SUPFAM" id="SSF49899">
    <property type="entry name" value="Concanavalin A-like lectins/glucanases"/>
    <property type="match status" value="1"/>
</dbReference>
<sequence>MARTFTLGLVGLIALSSAISMVHAHEEQKPFTADSDKLATDDAAFRLAEFQATSIKAPFLEQFATKWSDRWTASEATKESNAEGEVFSYVGQWSVEEPSVYPGLKNDLGLVAKSAAAHHAISASLPEVVDNKDKTLVVQYEVKAQDGLECGGAYMKLLTESPQGIKFKEFSNDTPYTIMFGPDKCGATDKVHFIFRHKNPITGVHEEKHLQSAPLSKLSKRTTLYTLIVNPDQTFEIKVNGESAASGSLLENFQPPVNPAKEIDDASDSKPANWVEEASIPDPKATKPEDWDEDAPTTILDENATKPADWLEDEAAEIPDLEAVKPEDWDDEEDGDWVPVSVPNPKCESNGCGPWVRPRISNPAYKGKWSAPLIDNPDYKGVWAPRKIPNPGFFEDLLPANFEKIGAVGFEIWTMQKDILFDNIYIGHSVADAQSLAAETWEIKYKAEKEQEELASPTPKSEDKASKNEESIVQFLMRQSREFITVAREDPMQAMTSYPLIVSGLAGVVGVSFGLMLIIMGLMHGDPESKRSSAAAAAAAGKTKKTDAATADDKAEDVSRVDADEEGDDEFKEEPVVRKRATAVTSTSNK</sequence>
<gene>
    <name evidence="11" type="ORF">BGZ97_006962</name>
</gene>
<dbReference type="GO" id="GO:0005509">
    <property type="term" value="F:calcium ion binding"/>
    <property type="evidence" value="ECO:0007669"/>
    <property type="project" value="InterPro"/>
</dbReference>
<proteinExistence type="inferred from homology"/>
<comment type="subcellular location">
    <subcellularLocation>
        <location evidence="1">Endoplasmic reticulum membrane</location>
        <topology evidence="1">Single-pass membrane protein</topology>
    </subcellularLocation>
</comment>
<keyword evidence="3 9" id="KW-0812">Transmembrane</keyword>
<dbReference type="InterPro" id="IPR018124">
    <property type="entry name" value="Calret/calnex_CS"/>
</dbReference>
<feature type="compositionally biased region" description="Basic and acidic residues" evidence="10">
    <location>
        <begin position="544"/>
        <end position="562"/>
    </location>
</feature>
<evidence type="ECO:0000256" key="8">
    <source>
        <dbReference type="PIRSR" id="PIRSR601580-3"/>
    </source>
</evidence>
<comment type="caution">
    <text evidence="11">The sequence shown here is derived from an EMBL/GenBank/DDBJ whole genome shotgun (WGS) entry which is preliminary data.</text>
</comment>
<protein>
    <recommendedName>
        <fullName evidence="13">Calnexin</fullName>
    </recommendedName>
</protein>
<evidence type="ECO:0008006" key="13">
    <source>
        <dbReference type="Google" id="ProtNLM"/>
    </source>
</evidence>
<dbReference type="GO" id="GO:0005789">
    <property type="term" value="C:endoplasmic reticulum membrane"/>
    <property type="evidence" value="ECO:0007669"/>
    <property type="project" value="UniProtKB-SubCell"/>
</dbReference>
<dbReference type="PANTHER" id="PTHR11073">
    <property type="entry name" value="CALRETICULIN AND CALNEXIN"/>
    <property type="match status" value="1"/>
</dbReference>
<evidence type="ECO:0000256" key="4">
    <source>
        <dbReference type="ARBA" id="ARBA00022824"/>
    </source>
</evidence>
<name>A0A9P6QQC1_9FUNG</name>
<comment type="similarity">
    <text evidence="2 9">Belongs to the calreticulin family.</text>
</comment>
<evidence type="ECO:0000256" key="2">
    <source>
        <dbReference type="ARBA" id="ARBA00010983"/>
    </source>
</evidence>
<evidence type="ECO:0000256" key="3">
    <source>
        <dbReference type="ARBA" id="ARBA00022692"/>
    </source>
</evidence>
<reference evidence="11" key="1">
    <citation type="journal article" date="2020" name="Fungal Divers.">
        <title>Resolving the Mortierellaceae phylogeny through synthesis of multi-gene phylogenetics and phylogenomics.</title>
        <authorList>
            <person name="Vandepol N."/>
            <person name="Liber J."/>
            <person name="Desiro A."/>
            <person name="Na H."/>
            <person name="Kennedy M."/>
            <person name="Barry K."/>
            <person name="Grigoriev I.V."/>
            <person name="Miller A.N."/>
            <person name="O'Donnell K."/>
            <person name="Stajich J.E."/>
            <person name="Bonito G."/>
        </authorList>
    </citation>
    <scope>NUCLEOTIDE SEQUENCE</scope>
    <source>
        <strain evidence="11">NVP60</strain>
    </source>
</reference>
<dbReference type="OrthoDB" id="1938156at2759"/>
<feature type="disulfide bond" evidence="8">
    <location>
        <begin position="150"/>
        <end position="185"/>
    </location>
</feature>
<organism evidence="11 12">
    <name type="scientific">Linnemannia gamsii</name>
    <dbReference type="NCBI Taxonomy" id="64522"/>
    <lineage>
        <taxon>Eukaryota</taxon>
        <taxon>Fungi</taxon>
        <taxon>Fungi incertae sedis</taxon>
        <taxon>Mucoromycota</taxon>
        <taxon>Mortierellomycotina</taxon>
        <taxon>Mortierellomycetes</taxon>
        <taxon>Mortierellales</taxon>
        <taxon>Mortierellaceae</taxon>
        <taxon>Linnemannia</taxon>
    </lineage>
</organism>
<dbReference type="GO" id="GO:0051082">
    <property type="term" value="F:unfolded protein binding"/>
    <property type="evidence" value="ECO:0007669"/>
    <property type="project" value="InterPro"/>
</dbReference>
<dbReference type="GO" id="GO:0006457">
    <property type="term" value="P:protein folding"/>
    <property type="evidence" value="ECO:0007669"/>
    <property type="project" value="InterPro"/>
</dbReference>
<dbReference type="InterPro" id="IPR009033">
    <property type="entry name" value="Calreticulin/calnexin_P_dom_sf"/>
</dbReference>
<dbReference type="FunFam" id="2.10.250.10:FF:000001">
    <property type="entry name" value="Calnexin homolog"/>
    <property type="match status" value="1"/>
</dbReference>
<dbReference type="PROSITE" id="PS00803">
    <property type="entry name" value="CALRETICULIN_1"/>
    <property type="match status" value="1"/>
</dbReference>
<dbReference type="EMBL" id="JAAAIN010003080">
    <property type="protein sequence ID" value="KAG0287913.1"/>
    <property type="molecule type" value="Genomic_DNA"/>
</dbReference>
<feature type="region of interest" description="Disordered" evidence="10">
    <location>
        <begin position="449"/>
        <end position="468"/>
    </location>
</feature>
<feature type="region of interest" description="Disordered" evidence="10">
    <location>
        <begin position="533"/>
        <end position="590"/>
    </location>
</feature>
<evidence type="ECO:0000313" key="11">
    <source>
        <dbReference type="EMBL" id="KAG0287913.1"/>
    </source>
</evidence>
<dbReference type="Gene3D" id="2.10.250.10">
    <property type="entry name" value="Calreticulin/calnexin, P domain"/>
    <property type="match status" value="1"/>
</dbReference>
<evidence type="ECO:0000256" key="6">
    <source>
        <dbReference type="ARBA" id="ARBA00023136"/>
    </source>
</evidence>
<dbReference type="InterPro" id="IPR001580">
    <property type="entry name" value="Calret/calnex"/>
</dbReference>
<feature type="compositionally biased region" description="Acidic residues" evidence="10">
    <location>
        <begin position="563"/>
        <end position="572"/>
    </location>
</feature>
<feature type="chain" id="PRO_5040536756" description="Calnexin" evidence="9">
    <location>
        <begin position="25"/>
        <end position="590"/>
    </location>
</feature>
<evidence type="ECO:0000256" key="1">
    <source>
        <dbReference type="ARBA" id="ARBA00004389"/>
    </source>
</evidence>
<feature type="region of interest" description="Disordered" evidence="10">
    <location>
        <begin position="262"/>
        <end position="294"/>
    </location>
</feature>
<keyword evidence="9" id="KW-0732">Signal</keyword>